<dbReference type="EMBL" id="ML995857">
    <property type="protein sequence ID" value="KAF2767401.1"/>
    <property type="molecule type" value="Genomic_DNA"/>
</dbReference>
<dbReference type="Gene3D" id="1.10.510.10">
    <property type="entry name" value="Transferase(Phosphotransferase) domain 1"/>
    <property type="match status" value="1"/>
</dbReference>
<dbReference type="InterPro" id="IPR052751">
    <property type="entry name" value="Plant_MAPKKK"/>
</dbReference>
<keyword evidence="4" id="KW-1185">Reference proteome</keyword>
<reference evidence="3" key="1">
    <citation type="journal article" date="2020" name="Stud. Mycol.">
        <title>101 Dothideomycetes genomes: a test case for predicting lifestyles and emergence of pathogens.</title>
        <authorList>
            <person name="Haridas S."/>
            <person name="Albert R."/>
            <person name="Binder M."/>
            <person name="Bloem J."/>
            <person name="Labutti K."/>
            <person name="Salamov A."/>
            <person name="Andreopoulos B."/>
            <person name="Baker S."/>
            <person name="Barry K."/>
            <person name="Bills G."/>
            <person name="Bluhm B."/>
            <person name="Cannon C."/>
            <person name="Castanera R."/>
            <person name="Culley D."/>
            <person name="Daum C."/>
            <person name="Ezra D."/>
            <person name="Gonzalez J."/>
            <person name="Henrissat B."/>
            <person name="Kuo A."/>
            <person name="Liang C."/>
            <person name="Lipzen A."/>
            <person name="Lutzoni F."/>
            <person name="Magnuson J."/>
            <person name="Mondo S."/>
            <person name="Nolan M."/>
            <person name="Ohm R."/>
            <person name="Pangilinan J."/>
            <person name="Park H.-J."/>
            <person name="Ramirez L."/>
            <person name="Alfaro M."/>
            <person name="Sun H."/>
            <person name="Tritt A."/>
            <person name="Yoshinaga Y."/>
            <person name="Zwiers L.-H."/>
            <person name="Turgeon B."/>
            <person name="Goodwin S."/>
            <person name="Spatafora J."/>
            <person name="Crous P."/>
            <person name="Grigoriev I."/>
        </authorList>
    </citation>
    <scope>NUCLEOTIDE SEQUENCE</scope>
    <source>
        <strain evidence="3">CBS 116005</strain>
    </source>
</reference>
<feature type="region of interest" description="Disordered" evidence="1">
    <location>
        <begin position="174"/>
        <end position="199"/>
    </location>
</feature>
<dbReference type="PANTHER" id="PTHR48011">
    <property type="entry name" value="CCR4-NOT TRANSCRIPTIONAL COMPLEX SUBUNIT CAF120-RELATED"/>
    <property type="match status" value="1"/>
</dbReference>
<dbReference type="GO" id="GO:0007165">
    <property type="term" value="P:signal transduction"/>
    <property type="evidence" value="ECO:0007669"/>
    <property type="project" value="TreeGrafter"/>
</dbReference>
<name>A0A6G1L3A3_9PEZI</name>
<dbReference type="SMART" id="SM00220">
    <property type="entry name" value="S_TKc"/>
    <property type="match status" value="1"/>
</dbReference>
<dbReference type="SUPFAM" id="SSF56112">
    <property type="entry name" value="Protein kinase-like (PK-like)"/>
    <property type="match status" value="1"/>
</dbReference>
<evidence type="ECO:0000313" key="4">
    <source>
        <dbReference type="Proteomes" id="UP000799436"/>
    </source>
</evidence>
<feature type="compositionally biased region" description="Basic and acidic residues" evidence="1">
    <location>
        <begin position="11"/>
        <end position="24"/>
    </location>
</feature>
<feature type="domain" description="Protein kinase" evidence="2">
    <location>
        <begin position="151"/>
        <end position="461"/>
    </location>
</feature>
<feature type="region of interest" description="Disordered" evidence="1">
    <location>
        <begin position="78"/>
        <end position="137"/>
    </location>
</feature>
<feature type="compositionally biased region" description="Polar residues" evidence="1">
    <location>
        <begin position="78"/>
        <end position="98"/>
    </location>
</feature>
<dbReference type="GO" id="GO:0005524">
    <property type="term" value="F:ATP binding"/>
    <property type="evidence" value="ECO:0007669"/>
    <property type="project" value="InterPro"/>
</dbReference>
<organism evidence="3 4">
    <name type="scientific">Teratosphaeria nubilosa</name>
    <dbReference type="NCBI Taxonomy" id="161662"/>
    <lineage>
        <taxon>Eukaryota</taxon>
        <taxon>Fungi</taxon>
        <taxon>Dikarya</taxon>
        <taxon>Ascomycota</taxon>
        <taxon>Pezizomycotina</taxon>
        <taxon>Dothideomycetes</taxon>
        <taxon>Dothideomycetidae</taxon>
        <taxon>Mycosphaerellales</taxon>
        <taxon>Teratosphaeriaceae</taxon>
        <taxon>Teratosphaeria</taxon>
    </lineage>
</organism>
<dbReference type="OrthoDB" id="1668230at2759"/>
<accession>A0A6G1L3A3</accession>
<dbReference type="Pfam" id="PF00069">
    <property type="entry name" value="Pkinase"/>
    <property type="match status" value="1"/>
</dbReference>
<protein>
    <submittedName>
        <fullName evidence="3">Kinase-like protein</fullName>
    </submittedName>
</protein>
<proteinExistence type="predicted"/>
<feature type="region of interest" description="Disordered" evidence="1">
    <location>
        <begin position="1"/>
        <end position="60"/>
    </location>
</feature>
<dbReference type="InterPro" id="IPR011009">
    <property type="entry name" value="Kinase-like_dom_sf"/>
</dbReference>
<sequence length="478" mass="52727">MADTKILQAHETPHPKLLSSERRRQAPKPMRTKSTGDALNPEFTSEPAPQDVGQARHRSTATISYAMRHIPKALRRLSQQPTSNTWSLEEVSPRSSSEVIPEDGHCRGVANGGILSPPDTPVKVRSRASSDESEGPPGFMTYDFSKLDYELERARVIGEGLWSTVLLTDAKHISPVPKANLPSPPVTPQKKEKPGPSSVFAVKTPARRDAKDVFKQEAKVLTHLMSLPGATQYLVSFHGLDPRNSALIFEAVIGGSLENLTGRLKQMTEVARHLELRKVFPGLSEDLVSGLEFIHNAGVVQADIKPANILLDMSEHYSLPRPVLRARYIDFSAAFRVGTDDTTKHAGGTWDFMAPEQLKIQKELSTPTQASDVWALGITLLTLIVGESPYTAACGENLFMLREAIKSGDPLGFARMTGPKLQKRLAACQDFLDCCRLALNKDREKRVTAKVWKGWVERELFSEGNDEWAPGHSDEFPG</sequence>
<keyword evidence="3" id="KW-0808">Transferase</keyword>
<dbReference type="AlphaFoldDB" id="A0A6G1L3A3"/>
<gene>
    <name evidence="3" type="ORF">EJ03DRAFT_329301</name>
</gene>
<keyword evidence="3" id="KW-0418">Kinase</keyword>
<evidence type="ECO:0000313" key="3">
    <source>
        <dbReference type="EMBL" id="KAF2767401.1"/>
    </source>
</evidence>
<dbReference type="Proteomes" id="UP000799436">
    <property type="component" value="Unassembled WGS sequence"/>
</dbReference>
<dbReference type="PANTHER" id="PTHR48011:SF4">
    <property type="entry name" value="MITOGEN-ACTIVATED PROTEIN KINASE KINASE KINASE 19"/>
    <property type="match status" value="1"/>
</dbReference>
<dbReference type="GO" id="GO:0004672">
    <property type="term" value="F:protein kinase activity"/>
    <property type="evidence" value="ECO:0007669"/>
    <property type="project" value="InterPro"/>
</dbReference>
<dbReference type="InterPro" id="IPR000719">
    <property type="entry name" value="Prot_kinase_dom"/>
</dbReference>
<dbReference type="PROSITE" id="PS50011">
    <property type="entry name" value="PROTEIN_KINASE_DOM"/>
    <property type="match status" value="1"/>
</dbReference>
<evidence type="ECO:0000256" key="1">
    <source>
        <dbReference type="SAM" id="MobiDB-lite"/>
    </source>
</evidence>
<evidence type="ECO:0000259" key="2">
    <source>
        <dbReference type="PROSITE" id="PS50011"/>
    </source>
</evidence>